<dbReference type="EMBL" id="VSRR010007085">
    <property type="protein sequence ID" value="MPC46189.1"/>
    <property type="molecule type" value="Genomic_DNA"/>
</dbReference>
<feature type="region of interest" description="Disordered" evidence="1">
    <location>
        <begin position="51"/>
        <end position="78"/>
    </location>
</feature>
<accession>A0A5B7FLW2</accession>
<name>A0A5B7FLW2_PORTR</name>
<feature type="compositionally biased region" description="Pro residues" evidence="1">
    <location>
        <begin position="51"/>
        <end position="68"/>
    </location>
</feature>
<evidence type="ECO:0000256" key="1">
    <source>
        <dbReference type="SAM" id="MobiDB-lite"/>
    </source>
</evidence>
<sequence length="78" mass="7809">MPLETPSCAGDNIPQPASLTLAALTAPRLSAARNDNDKSIRTAAVLAPLPCPSPSLPASPTVPSPAPPATQAVKSAKQ</sequence>
<dbReference type="AlphaFoldDB" id="A0A5B7FLW2"/>
<evidence type="ECO:0000313" key="3">
    <source>
        <dbReference type="Proteomes" id="UP000324222"/>
    </source>
</evidence>
<protein>
    <submittedName>
        <fullName evidence="2">Uncharacterized protein</fullName>
    </submittedName>
</protein>
<dbReference type="Proteomes" id="UP000324222">
    <property type="component" value="Unassembled WGS sequence"/>
</dbReference>
<evidence type="ECO:0000313" key="2">
    <source>
        <dbReference type="EMBL" id="MPC46189.1"/>
    </source>
</evidence>
<keyword evidence="3" id="KW-1185">Reference proteome</keyword>
<feature type="compositionally biased region" description="Low complexity" evidence="1">
    <location>
        <begin position="69"/>
        <end position="78"/>
    </location>
</feature>
<gene>
    <name evidence="2" type="ORF">E2C01_039901</name>
</gene>
<organism evidence="2 3">
    <name type="scientific">Portunus trituberculatus</name>
    <name type="common">Swimming crab</name>
    <name type="synonym">Neptunus trituberculatus</name>
    <dbReference type="NCBI Taxonomy" id="210409"/>
    <lineage>
        <taxon>Eukaryota</taxon>
        <taxon>Metazoa</taxon>
        <taxon>Ecdysozoa</taxon>
        <taxon>Arthropoda</taxon>
        <taxon>Crustacea</taxon>
        <taxon>Multicrustacea</taxon>
        <taxon>Malacostraca</taxon>
        <taxon>Eumalacostraca</taxon>
        <taxon>Eucarida</taxon>
        <taxon>Decapoda</taxon>
        <taxon>Pleocyemata</taxon>
        <taxon>Brachyura</taxon>
        <taxon>Eubrachyura</taxon>
        <taxon>Portunoidea</taxon>
        <taxon>Portunidae</taxon>
        <taxon>Portuninae</taxon>
        <taxon>Portunus</taxon>
    </lineage>
</organism>
<reference evidence="2 3" key="1">
    <citation type="submission" date="2019-05" db="EMBL/GenBank/DDBJ databases">
        <title>Another draft genome of Portunus trituberculatus and its Hox gene families provides insights of decapod evolution.</title>
        <authorList>
            <person name="Jeong J.-H."/>
            <person name="Song I."/>
            <person name="Kim S."/>
            <person name="Choi T."/>
            <person name="Kim D."/>
            <person name="Ryu S."/>
            <person name="Kim W."/>
        </authorList>
    </citation>
    <scope>NUCLEOTIDE SEQUENCE [LARGE SCALE GENOMIC DNA]</scope>
    <source>
        <tissue evidence="2">Muscle</tissue>
    </source>
</reference>
<proteinExistence type="predicted"/>
<comment type="caution">
    <text evidence="2">The sequence shown here is derived from an EMBL/GenBank/DDBJ whole genome shotgun (WGS) entry which is preliminary data.</text>
</comment>